<dbReference type="Proteomes" id="UP000008367">
    <property type="component" value="Unassembled WGS sequence"/>
</dbReference>
<feature type="non-terminal residue" evidence="1">
    <location>
        <position position="1"/>
    </location>
</feature>
<dbReference type="AlphaFoldDB" id="A0A454CRR4"/>
<comment type="caution">
    <text evidence="1">The sequence shown here is derived from an EMBL/GenBank/DDBJ whole genome shotgun (WGS) entry which is preliminary data.</text>
</comment>
<name>A0A454CRR4_VIBHA</name>
<organism evidence="1 2">
    <name type="scientific">Vibrio harveyi</name>
    <name type="common">Beneckea harveyi</name>
    <dbReference type="NCBI Taxonomy" id="669"/>
    <lineage>
        <taxon>Bacteria</taxon>
        <taxon>Pseudomonadati</taxon>
        <taxon>Pseudomonadota</taxon>
        <taxon>Gammaproteobacteria</taxon>
        <taxon>Vibrionales</taxon>
        <taxon>Vibrionaceae</taxon>
        <taxon>Vibrio</taxon>
    </lineage>
</organism>
<proteinExistence type="predicted"/>
<gene>
    <name evidence="1" type="ORF">VCHENC02_5065B</name>
</gene>
<protein>
    <submittedName>
        <fullName evidence="1">Uncharacterized protein</fullName>
    </submittedName>
</protein>
<dbReference type="EMBL" id="AJSR01002236">
    <property type="protein sequence ID" value="EKM29096.1"/>
    <property type="molecule type" value="Genomic_DNA"/>
</dbReference>
<accession>A0A454CRR4</accession>
<evidence type="ECO:0000313" key="1">
    <source>
        <dbReference type="EMBL" id="EKM29096.1"/>
    </source>
</evidence>
<sequence>HLVSATPFKNSLAFLFQEVSSACLCCFSQ</sequence>
<evidence type="ECO:0000313" key="2">
    <source>
        <dbReference type="Proteomes" id="UP000008367"/>
    </source>
</evidence>
<reference evidence="1 2" key="1">
    <citation type="submission" date="2012-10" db="EMBL/GenBank/DDBJ databases">
        <title>Genome sequence of Vibrio Cholerae HENC-02.</title>
        <authorList>
            <person name="Eppinger M."/>
            <person name="Hasan N.A."/>
            <person name="Sengamalay N."/>
            <person name="Hine E."/>
            <person name="Su Q."/>
            <person name="Daugherty S.C."/>
            <person name="Young S."/>
            <person name="Sadzewicz L."/>
            <person name="Tallon L."/>
            <person name="Cebula T.A."/>
            <person name="Ravel J."/>
            <person name="Colwell R.R."/>
        </authorList>
    </citation>
    <scope>NUCLEOTIDE SEQUENCE [LARGE SCALE GENOMIC DNA]</scope>
    <source>
        <strain evidence="1 2">HENC-02</strain>
    </source>
</reference>